<dbReference type="AlphaFoldDB" id="A0A0C9YKX9"/>
<protein>
    <recommendedName>
        <fullName evidence="3">F-box domain-containing protein</fullName>
    </recommendedName>
</protein>
<dbReference type="InterPro" id="IPR032675">
    <property type="entry name" value="LRR_dom_sf"/>
</dbReference>
<accession>A0A0C9YKX9</accession>
<reference evidence="1 2" key="1">
    <citation type="submission" date="2014-04" db="EMBL/GenBank/DDBJ databases">
        <authorList>
            <consortium name="DOE Joint Genome Institute"/>
            <person name="Kuo A."/>
            <person name="Kohler A."/>
            <person name="Costa M.D."/>
            <person name="Nagy L.G."/>
            <person name="Floudas D."/>
            <person name="Copeland A."/>
            <person name="Barry K.W."/>
            <person name="Cichocki N."/>
            <person name="Veneault-Fourrey C."/>
            <person name="LaButti K."/>
            <person name="Lindquist E.A."/>
            <person name="Lipzen A."/>
            <person name="Lundell T."/>
            <person name="Morin E."/>
            <person name="Murat C."/>
            <person name="Sun H."/>
            <person name="Tunlid A."/>
            <person name="Henrissat B."/>
            <person name="Grigoriev I.V."/>
            <person name="Hibbett D.S."/>
            <person name="Martin F."/>
            <person name="Nordberg H.P."/>
            <person name="Cantor M.N."/>
            <person name="Hua S.X."/>
        </authorList>
    </citation>
    <scope>NUCLEOTIDE SEQUENCE [LARGE SCALE GENOMIC DNA]</scope>
    <source>
        <strain evidence="1 2">441</strain>
    </source>
</reference>
<evidence type="ECO:0000313" key="1">
    <source>
        <dbReference type="EMBL" id="KIK25655.1"/>
    </source>
</evidence>
<dbReference type="HOGENOM" id="CLU_123464_0_0_1"/>
<evidence type="ECO:0000313" key="2">
    <source>
        <dbReference type="Proteomes" id="UP000054018"/>
    </source>
</evidence>
<evidence type="ECO:0008006" key="3">
    <source>
        <dbReference type="Google" id="ProtNLM"/>
    </source>
</evidence>
<dbReference type="EMBL" id="KN833706">
    <property type="protein sequence ID" value="KIK25655.1"/>
    <property type="molecule type" value="Genomic_DNA"/>
</dbReference>
<reference evidence="2" key="2">
    <citation type="submission" date="2015-01" db="EMBL/GenBank/DDBJ databases">
        <title>Evolutionary Origins and Diversification of the Mycorrhizal Mutualists.</title>
        <authorList>
            <consortium name="DOE Joint Genome Institute"/>
            <consortium name="Mycorrhizal Genomics Consortium"/>
            <person name="Kohler A."/>
            <person name="Kuo A."/>
            <person name="Nagy L.G."/>
            <person name="Floudas D."/>
            <person name="Copeland A."/>
            <person name="Barry K.W."/>
            <person name="Cichocki N."/>
            <person name="Veneault-Fourrey C."/>
            <person name="LaButti K."/>
            <person name="Lindquist E.A."/>
            <person name="Lipzen A."/>
            <person name="Lundell T."/>
            <person name="Morin E."/>
            <person name="Murat C."/>
            <person name="Riley R."/>
            <person name="Ohm R."/>
            <person name="Sun H."/>
            <person name="Tunlid A."/>
            <person name="Henrissat B."/>
            <person name="Grigoriev I.V."/>
            <person name="Hibbett D.S."/>
            <person name="Martin F."/>
        </authorList>
    </citation>
    <scope>NUCLEOTIDE SEQUENCE [LARGE SCALE GENOMIC DNA]</scope>
    <source>
        <strain evidence="2">441</strain>
    </source>
</reference>
<dbReference type="Gene3D" id="3.80.10.10">
    <property type="entry name" value="Ribonuclease Inhibitor"/>
    <property type="match status" value="1"/>
</dbReference>
<gene>
    <name evidence="1" type="ORF">PISMIDRAFT_332436</name>
</gene>
<organism evidence="1 2">
    <name type="scientific">Pisolithus microcarpus 441</name>
    <dbReference type="NCBI Taxonomy" id="765257"/>
    <lineage>
        <taxon>Eukaryota</taxon>
        <taxon>Fungi</taxon>
        <taxon>Dikarya</taxon>
        <taxon>Basidiomycota</taxon>
        <taxon>Agaricomycotina</taxon>
        <taxon>Agaricomycetes</taxon>
        <taxon>Agaricomycetidae</taxon>
        <taxon>Boletales</taxon>
        <taxon>Sclerodermatineae</taxon>
        <taxon>Pisolithaceae</taxon>
        <taxon>Pisolithus</taxon>
    </lineage>
</organism>
<dbReference type="Proteomes" id="UP000054018">
    <property type="component" value="Unassembled WGS sequence"/>
</dbReference>
<sequence length="189" mass="22111">MLEPYQTCHQLRVIALETPYRPTLTDNDLEDLVKAWPHLEVFHLIQHGIPYPLVHLTLRGITALLYHCPKLRHFALMFDATWVPEDTALLSRGILSAVKYMGVDRSPVSPSDDVAAYFSTIMPYLEVVCVHDRHGDWSQWQWICSQHQQIPVVRENLSPEELRIILTGTGDHHNTYFSRDWEWKSLRNW</sequence>
<name>A0A0C9YKX9_9AGAM</name>
<proteinExistence type="predicted"/>
<keyword evidence="2" id="KW-1185">Reference proteome</keyword>
<dbReference type="OrthoDB" id="2841072at2759"/>